<evidence type="ECO:0008006" key="3">
    <source>
        <dbReference type="Google" id="ProtNLM"/>
    </source>
</evidence>
<name>A0AAQ3Y582_9ENTE</name>
<dbReference type="RefSeq" id="WP_086313398.1">
    <property type="nucleotide sequence ID" value="NZ_CP147244.1"/>
</dbReference>
<dbReference type="Proteomes" id="UP000194948">
    <property type="component" value="Chromosome"/>
</dbReference>
<dbReference type="EMBL" id="CP147244">
    <property type="protein sequence ID" value="WYJ99801.1"/>
    <property type="molecule type" value="Genomic_DNA"/>
</dbReference>
<reference evidence="1" key="1">
    <citation type="submission" date="2017-05" db="EMBL/GenBank/DDBJ databases">
        <authorList>
            <consortium name="The Broad Institute Genomics Platform"/>
            <consortium name="The Broad Institute Genomic Center for Infectious Diseases"/>
            <person name="Earl A."/>
            <person name="Manson A."/>
            <person name="Schwartman J."/>
            <person name="Gilmore M."/>
            <person name="Abouelleil A."/>
            <person name="Cao P."/>
            <person name="Chapman S."/>
            <person name="Cusick C."/>
            <person name="Shea T."/>
            <person name="Young S."/>
            <person name="Neafsey D."/>
            <person name="Nusbaum C."/>
            <person name="Birren B."/>
        </authorList>
    </citation>
    <scope>NUCLEOTIDE SEQUENCE</scope>
    <source>
        <strain evidence="1">7F3_DIV0205</strain>
    </source>
</reference>
<organism evidence="1 2">
    <name type="scientific">Candidatus Enterococcus palustris</name>
    <dbReference type="NCBI Taxonomy" id="1834189"/>
    <lineage>
        <taxon>Bacteria</taxon>
        <taxon>Bacillati</taxon>
        <taxon>Bacillota</taxon>
        <taxon>Bacilli</taxon>
        <taxon>Lactobacillales</taxon>
        <taxon>Enterococcaceae</taxon>
        <taxon>Enterococcus</taxon>
    </lineage>
</organism>
<reference evidence="1" key="2">
    <citation type="submission" date="2024-03" db="EMBL/GenBank/DDBJ databases">
        <title>The Genome Sequence of Enterococcus sp. DIV0205d.</title>
        <authorList>
            <consortium name="The Broad Institute Genomics Platform"/>
            <consortium name="The Broad Institute Microbial Omics Core"/>
            <consortium name="The Broad Institute Genomic Center for Infectious Diseases"/>
            <person name="Earl A."/>
            <person name="Manson A."/>
            <person name="Gilmore M."/>
            <person name="Schwartman J."/>
            <person name="Shea T."/>
            <person name="Abouelleil A."/>
            <person name="Cao P."/>
            <person name="Chapman S."/>
            <person name="Cusick C."/>
            <person name="Young S."/>
            <person name="Neafsey D."/>
            <person name="Nusbaum C."/>
            <person name="Birren B."/>
        </authorList>
    </citation>
    <scope>NUCLEOTIDE SEQUENCE</scope>
    <source>
        <strain evidence="1">7F3_DIV0205</strain>
    </source>
</reference>
<evidence type="ECO:0000313" key="1">
    <source>
        <dbReference type="EMBL" id="WYJ99801.1"/>
    </source>
</evidence>
<dbReference type="InterPro" id="IPR025506">
    <property type="entry name" value="Abi_alpha"/>
</dbReference>
<proteinExistence type="predicted"/>
<accession>A0AAQ3Y582</accession>
<gene>
    <name evidence="1" type="ORF">A5821_000878</name>
</gene>
<keyword evidence="2" id="KW-1185">Reference proteome</keyword>
<protein>
    <recommendedName>
        <fullName evidence="3">DUF4393 domain-containing protein</fullName>
    </recommendedName>
</protein>
<sequence>MTKDKKSFVNIEAIPKELLTNLLGPATVGIGQGLGGVVNFIMNPLRKLNVITEKNYKDFVEKINVETNKIPENNRDSSKLGIALKIMEDARYQLDEEDMREYFSRLVAGTIDNRKNSKISPRFSSILSELTTTDANLLKLIHNNNSVRRAALARVRIFNKETKIWRDIESKIILTPDKITYQPTSFETLVSFGLIDYNETEAASSKIFRDVYDSFKESEYYSNLKERAVEITKKSTAYPPSKTSIQYAKGSVILTQSGKDFCSLIFPSELKKTA</sequence>
<dbReference type="AlphaFoldDB" id="A0AAQ3Y582"/>
<dbReference type="Pfam" id="PF14337">
    <property type="entry name" value="Abi_alpha"/>
    <property type="match status" value="1"/>
</dbReference>
<evidence type="ECO:0000313" key="2">
    <source>
        <dbReference type="Proteomes" id="UP000194948"/>
    </source>
</evidence>